<reference evidence="2 3" key="1">
    <citation type="submission" date="2023-04" db="EMBL/GenBank/DDBJ databases">
        <title>Ectobacillus antri isolated from activated sludge.</title>
        <authorList>
            <person name="Yan P."/>
            <person name="Liu X."/>
        </authorList>
    </citation>
    <scope>NUCLEOTIDE SEQUENCE [LARGE SCALE GENOMIC DNA]</scope>
    <source>
        <strain evidence="2 3">C18H</strain>
    </source>
</reference>
<gene>
    <name evidence="2" type="ORF">P6P90_00200</name>
</gene>
<comment type="caution">
    <text evidence="2">The sequence shown here is derived from an EMBL/GenBank/DDBJ whole genome shotgun (WGS) entry which is preliminary data.</text>
</comment>
<dbReference type="RefSeq" id="WP_124564860.1">
    <property type="nucleotide sequence ID" value="NZ_JARRRY010000001.1"/>
</dbReference>
<keyword evidence="3" id="KW-1185">Reference proteome</keyword>
<dbReference type="Proteomes" id="UP001218246">
    <property type="component" value="Unassembled WGS sequence"/>
</dbReference>
<dbReference type="EMBL" id="JARULN010000001">
    <property type="protein sequence ID" value="MDG5752420.1"/>
    <property type="molecule type" value="Genomic_DNA"/>
</dbReference>
<proteinExistence type="predicted"/>
<keyword evidence="1" id="KW-0812">Transmembrane</keyword>
<evidence type="ECO:0000313" key="3">
    <source>
        <dbReference type="Proteomes" id="UP001218246"/>
    </source>
</evidence>
<sequence length="74" mass="8668">MENMTKFFLAAFVGWLWTMTAGTIDSSLTSFFHFFNITALDGFIDFLKYMVIFIGWFAVAFFGWRVLSDAWKQD</sequence>
<keyword evidence="1" id="KW-1133">Transmembrane helix</keyword>
<accession>A0ABT6H1C2</accession>
<protein>
    <submittedName>
        <fullName evidence="2">Uncharacterized protein</fullName>
    </submittedName>
</protein>
<organism evidence="2 3">
    <name type="scientific">Ectobacillus antri</name>
    <dbReference type="NCBI Taxonomy" id="2486280"/>
    <lineage>
        <taxon>Bacteria</taxon>
        <taxon>Bacillati</taxon>
        <taxon>Bacillota</taxon>
        <taxon>Bacilli</taxon>
        <taxon>Bacillales</taxon>
        <taxon>Bacillaceae</taxon>
        <taxon>Ectobacillus</taxon>
    </lineage>
</organism>
<keyword evidence="1" id="KW-0472">Membrane</keyword>
<evidence type="ECO:0000256" key="1">
    <source>
        <dbReference type="SAM" id="Phobius"/>
    </source>
</evidence>
<feature type="transmembrane region" description="Helical" evidence="1">
    <location>
        <begin position="46"/>
        <end position="67"/>
    </location>
</feature>
<name>A0ABT6H1C2_9BACI</name>
<evidence type="ECO:0000313" key="2">
    <source>
        <dbReference type="EMBL" id="MDG5752420.1"/>
    </source>
</evidence>